<dbReference type="PANTHER" id="PTHR43744:SF12">
    <property type="entry name" value="ABC TRANSPORTER PERMEASE PROTEIN MG189-RELATED"/>
    <property type="match status" value="1"/>
</dbReference>
<evidence type="ECO:0000256" key="6">
    <source>
        <dbReference type="ARBA" id="ARBA00023136"/>
    </source>
</evidence>
<evidence type="ECO:0000256" key="2">
    <source>
        <dbReference type="ARBA" id="ARBA00022448"/>
    </source>
</evidence>
<keyword evidence="4 7" id="KW-0812">Transmembrane</keyword>
<dbReference type="CDD" id="cd06261">
    <property type="entry name" value="TM_PBP2"/>
    <property type="match status" value="1"/>
</dbReference>
<feature type="transmembrane region" description="Helical" evidence="7">
    <location>
        <begin position="237"/>
        <end position="258"/>
    </location>
</feature>
<evidence type="ECO:0000256" key="1">
    <source>
        <dbReference type="ARBA" id="ARBA00004651"/>
    </source>
</evidence>
<dbReference type="GO" id="GO:0005886">
    <property type="term" value="C:plasma membrane"/>
    <property type="evidence" value="ECO:0007669"/>
    <property type="project" value="UniProtKB-SubCell"/>
</dbReference>
<evidence type="ECO:0000256" key="3">
    <source>
        <dbReference type="ARBA" id="ARBA00022475"/>
    </source>
</evidence>
<organism evidence="9 10">
    <name type="scientific">Lacrimispora algidixylanolytica</name>
    <dbReference type="NCBI Taxonomy" id="94868"/>
    <lineage>
        <taxon>Bacteria</taxon>
        <taxon>Bacillati</taxon>
        <taxon>Bacillota</taxon>
        <taxon>Clostridia</taxon>
        <taxon>Lachnospirales</taxon>
        <taxon>Lachnospiraceae</taxon>
        <taxon>Lacrimispora</taxon>
    </lineage>
</organism>
<evidence type="ECO:0000313" key="10">
    <source>
        <dbReference type="Proteomes" id="UP000284277"/>
    </source>
</evidence>
<feature type="transmembrane region" description="Helical" evidence="7">
    <location>
        <begin position="179"/>
        <end position="201"/>
    </location>
</feature>
<dbReference type="Proteomes" id="UP000284277">
    <property type="component" value="Unassembled WGS sequence"/>
</dbReference>
<comment type="similarity">
    <text evidence="7">Belongs to the binding-protein-dependent transport system permease family.</text>
</comment>
<sequence>MKIRKHIKFLVLSLIAVTQIFPLYWLITFSLKTNGEIFGENILGLPRTWRWENYQAALTQTSLIKYFLNSVFYSLVTVVVAGLLSAMAAYAIARMKWKLKSVVFGVFALGIMIPAQAALLPMFQLLDKTGLKGGYLGLLIPYISGAIPMSILILTGFYRSIPMELEEAACIDGCGIFRCFATIILPIIKPALATASVFTFLGTWNELMLANTFVDSERYRTLPVGIMSFAGQYSTDWGLIGAGMVIATLPTIAIYFMLSNQIQDSLVAGAVKG</sequence>
<dbReference type="AlphaFoldDB" id="A0A419T5L7"/>
<accession>A0A419T5L7</accession>
<feature type="transmembrane region" description="Helical" evidence="7">
    <location>
        <begin position="102"/>
        <end position="123"/>
    </location>
</feature>
<dbReference type="InterPro" id="IPR000515">
    <property type="entry name" value="MetI-like"/>
</dbReference>
<keyword evidence="3" id="KW-1003">Cell membrane</keyword>
<protein>
    <submittedName>
        <fullName evidence="9">Sugar ABC transporter permease</fullName>
    </submittedName>
</protein>
<evidence type="ECO:0000256" key="7">
    <source>
        <dbReference type="RuleBase" id="RU363032"/>
    </source>
</evidence>
<feature type="transmembrane region" description="Helical" evidence="7">
    <location>
        <begin position="7"/>
        <end position="27"/>
    </location>
</feature>
<dbReference type="OrthoDB" id="42677at2"/>
<name>A0A419T5L7_9FIRM</name>
<proteinExistence type="inferred from homology"/>
<dbReference type="RefSeq" id="WP_120196396.1">
    <property type="nucleotide sequence ID" value="NZ_MCIA01000010.1"/>
</dbReference>
<dbReference type="EMBL" id="MCIA01000010">
    <property type="protein sequence ID" value="RKD32688.1"/>
    <property type="molecule type" value="Genomic_DNA"/>
</dbReference>
<dbReference type="PANTHER" id="PTHR43744">
    <property type="entry name" value="ABC TRANSPORTER PERMEASE PROTEIN MG189-RELATED-RELATED"/>
    <property type="match status" value="1"/>
</dbReference>
<dbReference type="Pfam" id="PF00528">
    <property type="entry name" value="BPD_transp_1"/>
    <property type="match status" value="1"/>
</dbReference>
<feature type="transmembrane region" description="Helical" evidence="7">
    <location>
        <begin position="71"/>
        <end position="93"/>
    </location>
</feature>
<evidence type="ECO:0000256" key="4">
    <source>
        <dbReference type="ARBA" id="ARBA00022692"/>
    </source>
</evidence>
<reference evidence="9 10" key="1">
    <citation type="submission" date="2016-08" db="EMBL/GenBank/DDBJ databases">
        <title>A new outlook on sporulation: Clostridium algidixylanolyticum.</title>
        <authorList>
            <person name="Poppleton D.I."/>
            <person name="Gribaldo S."/>
        </authorList>
    </citation>
    <scope>NUCLEOTIDE SEQUENCE [LARGE SCALE GENOMIC DNA]</scope>
    <source>
        <strain evidence="9 10">SPL73</strain>
    </source>
</reference>
<keyword evidence="6 7" id="KW-0472">Membrane</keyword>
<feature type="domain" description="ABC transmembrane type-1" evidence="8">
    <location>
        <begin position="67"/>
        <end position="258"/>
    </location>
</feature>
<keyword evidence="10" id="KW-1185">Reference proteome</keyword>
<comment type="subcellular location">
    <subcellularLocation>
        <location evidence="1 7">Cell membrane</location>
        <topology evidence="1 7">Multi-pass membrane protein</topology>
    </subcellularLocation>
</comment>
<feature type="transmembrane region" description="Helical" evidence="7">
    <location>
        <begin position="135"/>
        <end position="158"/>
    </location>
</feature>
<dbReference type="PROSITE" id="PS50928">
    <property type="entry name" value="ABC_TM1"/>
    <property type="match status" value="1"/>
</dbReference>
<comment type="caution">
    <text evidence="9">The sequence shown here is derived from an EMBL/GenBank/DDBJ whole genome shotgun (WGS) entry which is preliminary data.</text>
</comment>
<evidence type="ECO:0000313" key="9">
    <source>
        <dbReference type="EMBL" id="RKD32688.1"/>
    </source>
</evidence>
<keyword evidence="2 7" id="KW-0813">Transport</keyword>
<dbReference type="GO" id="GO:0055085">
    <property type="term" value="P:transmembrane transport"/>
    <property type="evidence" value="ECO:0007669"/>
    <property type="project" value="InterPro"/>
</dbReference>
<gene>
    <name evidence="9" type="ORF">BET01_17435</name>
</gene>
<dbReference type="SUPFAM" id="SSF161098">
    <property type="entry name" value="MetI-like"/>
    <property type="match status" value="1"/>
</dbReference>
<evidence type="ECO:0000256" key="5">
    <source>
        <dbReference type="ARBA" id="ARBA00022989"/>
    </source>
</evidence>
<evidence type="ECO:0000259" key="8">
    <source>
        <dbReference type="PROSITE" id="PS50928"/>
    </source>
</evidence>
<dbReference type="Gene3D" id="1.10.3720.10">
    <property type="entry name" value="MetI-like"/>
    <property type="match status" value="1"/>
</dbReference>
<keyword evidence="5 7" id="KW-1133">Transmembrane helix</keyword>
<dbReference type="InterPro" id="IPR035906">
    <property type="entry name" value="MetI-like_sf"/>
</dbReference>